<dbReference type="InterPro" id="IPR036291">
    <property type="entry name" value="NAD(P)-bd_dom_sf"/>
</dbReference>
<dbReference type="Pfam" id="PF13561">
    <property type="entry name" value="adh_short_C2"/>
    <property type="match status" value="1"/>
</dbReference>
<gene>
    <name evidence="3" type="ORF">ACFFU9_16115</name>
</gene>
<proteinExistence type="inferred from homology"/>
<dbReference type="Pfam" id="PF00106">
    <property type="entry name" value="adh_short"/>
    <property type="match status" value="1"/>
</dbReference>
<evidence type="ECO:0000313" key="4">
    <source>
        <dbReference type="Proteomes" id="UP001589585"/>
    </source>
</evidence>
<dbReference type="PANTHER" id="PTHR24321">
    <property type="entry name" value="DEHYDROGENASES, SHORT CHAIN"/>
    <property type="match status" value="1"/>
</dbReference>
<accession>A0ABV5FFM9</accession>
<dbReference type="PRINTS" id="PR00081">
    <property type="entry name" value="GDHRDH"/>
</dbReference>
<dbReference type="InterPro" id="IPR002347">
    <property type="entry name" value="SDR_fam"/>
</dbReference>
<evidence type="ECO:0000256" key="2">
    <source>
        <dbReference type="ARBA" id="ARBA00023002"/>
    </source>
</evidence>
<dbReference type="Gene3D" id="3.40.50.720">
    <property type="entry name" value="NAD(P)-binding Rossmann-like Domain"/>
    <property type="match status" value="1"/>
</dbReference>
<dbReference type="Proteomes" id="UP001589585">
    <property type="component" value="Unassembled WGS sequence"/>
</dbReference>
<keyword evidence="2" id="KW-0560">Oxidoreductase</keyword>
<sequence length="270" mass="29203">MDVQKKIIVITGGAGGIGQTCARTFKNHSMVITDYVQEQVDSTVDELLKEGFDVTGIACDITKESDIEKLVTYVSNLGALKALIHTAGVSGTVTDIQKVYTIDLVATELLVDAFYTIAEKDSVAILLSSMMAHTIPVNTAYDEALKNPQASESFGIISGFVKNSSDLMYNFAKRGVQLLVYKNVDKWGEKGARIVSVSPGVIETPMALKAAEEHPERMEMIKQATPLKRNGTPEDVAGVVRFLASDEAQFITGTDILVDGGVIQHIKKMS</sequence>
<comment type="caution">
    <text evidence="3">The sequence shown here is derived from an EMBL/GenBank/DDBJ whole genome shotgun (WGS) entry which is preliminary data.</text>
</comment>
<evidence type="ECO:0000313" key="3">
    <source>
        <dbReference type="EMBL" id="MFB9058271.1"/>
    </source>
</evidence>
<reference evidence="3 4" key="1">
    <citation type="submission" date="2024-09" db="EMBL/GenBank/DDBJ databases">
        <authorList>
            <person name="Sun Q."/>
            <person name="Mori K."/>
        </authorList>
    </citation>
    <scope>NUCLEOTIDE SEQUENCE [LARGE SCALE GENOMIC DNA]</scope>
    <source>
        <strain evidence="3 4">CECT 8622</strain>
    </source>
</reference>
<dbReference type="PANTHER" id="PTHR24321:SF8">
    <property type="entry name" value="ESTRADIOL 17-BETA-DEHYDROGENASE 8-RELATED"/>
    <property type="match status" value="1"/>
</dbReference>
<keyword evidence="4" id="KW-1185">Reference proteome</keyword>
<dbReference type="SUPFAM" id="SSF51735">
    <property type="entry name" value="NAD(P)-binding Rossmann-fold domains"/>
    <property type="match status" value="1"/>
</dbReference>
<name>A0ABV5FFM9_9FLAO</name>
<evidence type="ECO:0000256" key="1">
    <source>
        <dbReference type="ARBA" id="ARBA00006484"/>
    </source>
</evidence>
<comment type="similarity">
    <text evidence="1">Belongs to the short-chain dehydrogenases/reductases (SDR) family.</text>
</comment>
<organism evidence="3 4">
    <name type="scientific">Mariniflexile ostreae</name>
    <dbReference type="NCBI Taxonomy" id="1520892"/>
    <lineage>
        <taxon>Bacteria</taxon>
        <taxon>Pseudomonadati</taxon>
        <taxon>Bacteroidota</taxon>
        <taxon>Flavobacteriia</taxon>
        <taxon>Flavobacteriales</taxon>
        <taxon>Flavobacteriaceae</taxon>
        <taxon>Mariniflexile</taxon>
    </lineage>
</organism>
<dbReference type="EMBL" id="JBHMFC010000105">
    <property type="protein sequence ID" value="MFB9058271.1"/>
    <property type="molecule type" value="Genomic_DNA"/>
</dbReference>
<dbReference type="CDD" id="cd05233">
    <property type="entry name" value="SDR_c"/>
    <property type="match status" value="1"/>
</dbReference>
<protein>
    <submittedName>
        <fullName evidence="3">SDR family oxidoreductase</fullName>
    </submittedName>
</protein>
<dbReference type="RefSeq" id="WP_379862516.1">
    <property type="nucleotide sequence ID" value="NZ_JBHMFC010000105.1"/>
</dbReference>